<dbReference type="Pfam" id="PF09709">
    <property type="entry name" value="Cas_Csd1"/>
    <property type="match status" value="1"/>
</dbReference>
<dbReference type="Proteomes" id="UP000823615">
    <property type="component" value="Unassembled WGS sequence"/>
</dbReference>
<dbReference type="NCBIfam" id="TIGR01863">
    <property type="entry name" value="cas_Csd1"/>
    <property type="match status" value="1"/>
</dbReference>
<reference evidence="1" key="1">
    <citation type="submission" date="2020-10" db="EMBL/GenBank/DDBJ databases">
        <authorList>
            <person name="Gilroy R."/>
        </authorList>
    </citation>
    <scope>NUCLEOTIDE SEQUENCE</scope>
    <source>
        <strain evidence="1">7293</strain>
    </source>
</reference>
<evidence type="ECO:0000313" key="2">
    <source>
        <dbReference type="Proteomes" id="UP000823615"/>
    </source>
</evidence>
<dbReference type="InterPro" id="IPR010144">
    <property type="entry name" value="CRISPR-assoc_prot_Csd1-typ"/>
</dbReference>
<reference evidence="1" key="2">
    <citation type="journal article" date="2021" name="PeerJ">
        <title>Extensive microbial diversity within the chicken gut microbiome revealed by metagenomics and culture.</title>
        <authorList>
            <person name="Gilroy R."/>
            <person name="Ravi A."/>
            <person name="Getino M."/>
            <person name="Pursley I."/>
            <person name="Horton D.L."/>
            <person name="Alikhan N.F."/>
            <person name="Baker D."/>
            <person name="Gharbi K."/>
            <person name="Hall N."/>
            <person name="Watson M."/>
            <person name="Adriaenssens E.M."/>
            <person name="Foster-Nyarko E."/>
            <person name="Jarju S."/>
            <person name="Secka A."/>
            <person name="Antonio M."/>
            <person name="Oren A."/>
            <person name="Chaudhuri R.R."/>
            <person name="La Ragione R."/>
            <person name="Hildebrand F."/>
            <person name="Pallen M.J."/>
        </authorList>
    </citation>
    <scope>NUCLEOTIDE SEQUENCE</scope>
    <source>
        <strain evidence="1">7293</strain>
    </source>
</reference>
<accession>A0A9D9DZG5</accession>
<dbReference type="EMBL" id="JADIMT010000091">
    <property type="protein sequence ID" value="MBO8436839.1"/>
    <property type="molecule type" value="Genomic_DNA"/>
</dbReference>
<protein>
    <submittedName>
        <fullName evidence="1">Type I-C CRISPR-associated protein Cas8c/Csd1</fullName>
    </submittedName>
</protein>
<gene>
    <name evidence="1" type="primary">cas8c</name>
    <name evidence="1" type="ORF">IAA97_07675</name>
</gene>
<organism evidence="1 2">
    <name type="scientific">Candidatus Ornithospirochaeta stercoripullorum</name>
    <dbReference type="NCBI Taxonomy" id="2840899"/>
    <lineage>
        <taxon>Bacteria</taxon>
        <taxon>Pseudomonadati</taxon>
        <taxon>Spirochaetota</taxon>
        <taxon>Spirochaetia</taxon>
        <taxon>Spirochaetales</taxon>
        <taxon>Spirochaetaceae</taxon>
        <taxon>Spirochaetaceae incertae sedis</taxon>
        <taxon>Candidatus Ornithospirochaeta</taxon>
    </lineage>
</organism>
<sequence length="576" mass="64647">MIRELCDLNDAFLGKIENYPKYGQSRVRNVDTVLCLSLKGDLTGIVSLVETTQDEKGKIKSSNPFKIVPFQATRTSGIFPYFLCDTPMFILGIDPEKGELSEAKFKASAELHKSVIGSANSVCGKAILSFFEKWKVSEAFDNPIIKGYMGSFRGSIIFRVDGMDALDDDVLWDCWMTHFQSRLAEKQMCTVLGKELPAVTVHPKINGMFDGPSTGSSLVSFNNPVFESYGMSKNANARISDYAAYSYSTALNYMLSDSRFRIGANTFVCWAVSAEPEYHEFFINLLDASAIKSIDQEDIKNMFRRISSGLPVEFNEKKLDSDVDFYILGMVPNNGRLSVSYFTHNTFGKILENIIHHYERLAIICGKAVVGPFRLLNELLLPGGKSSDIPVWLSADFLDSIISNTRYPESVYTKIISRIMADRNVNSIRAAFIKAYLLKNSSDNRKKEVAEVKLNNKSDYQPYVLGRLFAVLENVQRAANGAGTIKDRFFDSACATPSIAFPSVLLLANKHLKTLERKDKPGLARYFEEQIVDIMSLLGKSFPSHLTLEEQGVFIIGYYHQINSIEKKEETDESDR</sequence>
<name>A0A9D9DZG5_9SPIO</name>
<comment type="caution">
    <text evidence="1">The sequence shown here is derived from an EMBL/GenBank/DDBJ whole genome shotgun (WGS) entry which is preliminary data.</text>
</comment>
<proteinExistence type="predicted"/>
<dbReference type="AlphaFoldDB" id="A0A9D9DZG5"/>
<evidence type="ECO:0000313" key="1">
    <source>
        <dbReference type="EMBL" id="MBO8436839.1"/>
    </source>
</evidence>